<sequence>MVRPLLRLHRQPTHLHQTKKRREVVVPGTLPLLGPRGFKCVRTPTSFARARSVLVLYWLAYILDITK</sequence>
<name>A0A8T1TUX4_9STRA</name>
<comment type="caution">
    <text evidence="1">The sequence shown here is derived from an EMBL/GenBank/DDBJ whole genome shotgun (WGS) entry which is preliminary data.</text>
</comment>
<proteinExistence type="predicted"/>
<gene>
    <name evidence="1" type="ORF">JG687_00015967</name>
</gene>
<organism evidence="1 2">
    <name type="scientific">Phytophthora cactorum</name>
    <dbReference type="NCBI Taxonomy" id="29920"/>
    <lineage>
        <taxon>Eukaryota</taxon>
        <taxon>Sar</taxon>
        <taxon>Stramenopiles</taxon>
        <taxon>Oomycota</taxon>
        <taxon>Peronosporomycetes</taxon>
        <taxon>Peronosporales</taxon>
        <taxon>Peronosporaceae</taxon>
        <taxon>Phytophthora</taxon>
    </lineage>
</organism>
<reference evidence="1" key="1">
    <citation type="submission" date="2021-01" db="EMBL/GenBank/DDBJ databases">
        <title>Phytophthora aleatoria, a newly-described species from Pinus radiata is distinct from Phytophthora cactorum isolates based on comparative genomics.</title>
        <authorList>
            <person name="Mcdougal R."/>
            <person name="Panda P."/>
            <person name="Williams N."/>
            <person name="Studholme D.J."/>
        </authorList>
    </citation>
    <scope>NUCLEOTIDE SEQUENCE</scope>
    <source>
        <strain evidence="1">NZFS 3830</strain>
    </source>
</reference>
<dbReference type="EMBL" id="JAENGZ010001511">
    <property type="protein sequence ID" value="KAG6947654.1"/>
    <property type="molecule type" value="Genomic_DNA"/>
</dbReference>
<dbReference type="AlphaFoldDB" id="A0A8T1TUX4"/>
<evidence type="ECO:0000313" key="1">
    <source>
        <dbReference type="EMBL" id="KAG6947654.1"/>
    </source>
</evidence>
<evidence type="ECO:0000313" key="2">
    <source>
        <dbReference type="Proteomes" id="UP000688947"/>
    </source>
</evidence>
<dbReference type="Proteomes" id="UP000688947">
    <property type="component" value="Unassembled WGS sequence"/>
</dbReference>
<accession>A0A8T1TUX4</accession>
<protein>
    <submittedName>
        <fullName evidence="1">Uncharacterized protein</fullName>
    </submittedName>
</protein>